<dbReference type="Pfam" id="PF13551">
    <property type="entry name" value="HTH_29"/>
    <property type="match status" value="1"/>
</dbReference>
<evidence type="ECO:0000313" key="3">
    <source>
        <dbReference type="Proteomes" id="UP000232003"/>
    </source>
</evidence>
<dbReference type="InterPro" id="IPR009057">
    <property type="entry name" value="Homeodomain-like_sf"/>
</dbReference>
<reference evidence="2 3" key="1">
    <citation type="submission" date="2017-11" db="EMBL/GenBank/DDBJ databases">
        <title>Complete genome of a free-living desiccation-tolerant cyanobacterium and its photosynthetic adaptation to extreme terrestrial habitat.</title>
        <authorList>
            <person name="Shang J."/>
        </authorList>
    </citation>
    <scope>NUCLEOTIDE SEQUENCE [LARGE SCALE GENOMIC DNA]</scope>
    <source>
        <strain evidence="2 3">CCNUN1</strain>
    </source>
</reference>
<evidence type="ECO:0000259" key="1">
    <source>
        <dbReference type="Pfam" id="PF13592"/>
    </source>
</evidence>
<dbReference type="KEGG" id="nfl:COO91_08617"/>
<evidence type="ECO:0000313" key="2">
    <source>
        <dbReference type="EMBL" id="AUB42485.1"/>
    </source>
</evidence>
<dbReference type="AlphaFoldDB" id="A0A2K8T615"/>
<organism evidence="2 3">
    <name type="scientific">Nostoc flagelliforme CCNUN1</name>
    <dbReference type="NCBI Taxonomy" id="2038116"/>
    <lineage>
        <taxon>Bacteria</taxon>
        <taxon>Bacillati</taxon>
        <taxon>Cyanobacteriota</taxon>
        <taxon>Cyanophyceae</taxon>
        <taxon>Nostocales</taxon>
        <taxon>Nostocaceae</taxon>
        <taxon>Nostoc</taxon>
    </lineage>
</organism>
<dbReference type="Gene3D" id="1.10.10.60">
    <property type="entry name" value="Homeodomain-like"/>
    <property type="match status" value="1"/>
</dbReference>
<proteinExistence type="predicted"/>
<protein>
    <submittedName>
        <fullName evidence="2">Transposase</fullName>
    </submittedName>
</protein>
<dbReference type="RefSeq" id="WP_100902484.1">
    <property type="nucleotide sequence ID" value="NZ_CAWNNC010000001.1"/>
</dbReference>
<keyword evidence="3" id="KW-1185">Reference proteome</keyword>
<dbReference type="InterPro" id="IPR025959">
    <property type="entry name" value="Winged_HTH_dom"/>
</dbReference>
<dbReference type="SUPFAM" id="SSF46689">
    <property type="entry name" value="Homeodomain-like"/>
    <property type="match status" value="1"/>
</dbReference>
<dbReference type="Proteomes" id="UP000232003">
    <property type="component" value="Chromosome"/>
</dbReference>
<dbReference type="Pfam" id="PF13592">
    <property type="entry name" value="HTH_33"/>
    <property type="match status" value="1"/>
</dbReference>
<dbReference type="EMBL" id="CP024785">
    <property type="protein sequence ID" value="AUB42485.1"/>
    <property type="molecule type" value="Genomic_DNA"/>
</dbReference>
<feature type="domain" description="Winged helix-turn helix" evidence="1">
    <location>
        <begin position="108"/>
        <end position="163"/>
    </location>
</feature>
<dbReference type="OrthoDB" id="455352at2"/>
<name>A0A2K8T615_9NOSO</name>
<accession>A0A2K8T615</accession>
<sequence>MAGVTHIEIEESVEELEELLRHQKQSRCKERIQALYLIKGQEMSVSAIAKILGKHRGTVHRWLADYREGGIEAVVEFGTSSGRKRAIPDWAVSSLKKQFEEPEGGFQRYTQIQHWLNITLGVQAEYATVHHLARYRLKAKLKVPRPRNRKQDKEKLEAFKKTSVMTCN</sequence>
<gene>
    <name evidence="2" type="ORF">COO91_08617</name>
</gene>